<dbReference type="Pfam" id="PF24024">
    <property type="entry name" value="DUF7336"/>
    <property type="match status" value="1"/>
</dbReference>
<dbReference type="RefSeq" id="WP_114897582.1">
    <property type="nucleotide sequence ID" value="NZ_CP031222.1"/>
</dbReference>
<dbReference type="InterPro" id="IPR055760">
    <property type="entry name" value="DUF7336"/>
</dbReference>
<evidence type="ECO:0000313" key="3">
    <source>
        <dbReference type="Proteomes" id="UP000253940"/>
    </source>
</evidence>
<dbReference type="Proteomes" id="UP000253940">
    <property type="component" value="Chromosome"/>
</dbReference>
<dbReference type="EMBL" id="CP031222">
    <property type="protein sequence ID" value="AXI01470.1"/>
    <property type="molecule type" value="Genomic_DNA"/>
</dbReference>
<protein>
    <recommendedName>
        <fullName evidence="1">DUF7336 domain-containing protein</fullName>
    </recommendedName>
</protein>
<proteinExistence type="predicted"/>
<reference evidence="2 3" key="1">
    <citation type="submission" date="2018-07" db="EMBL/GenBank/DDBJ databases">
        <title>Genome sequencing of Moraxellaceae gen. HYN0046.</title>
        <authorList>
            <person name="Kim M."/>
            <person name="Yi H."/>
        </authorList>
    </citation>
    <scope>NUCLEOTIDE SEQUENCE [LARGE SCALE GENOMIC DNA]</scope>
    <source>
        <strain evidence="2 3">HYN0046</strain>
    </source>
</reference>
<feature type="domain" description="DUF7336" evidence="1">
    <location>
        <begin position="4"/>
        <end position="58"/>
    </location>
</feature>
<evidence type="ECO:0000313" key="2">
    <source>
        <dbReference type="EMBL" id="AXI01470.1"/>
    </source>
</evidence>
<dbReference type="KEGG" id="mbah:HYN46_00285"/>
<organism evidence="2 3">
    <name type="scientific">Aquirhabdus parva</name>
    <dbReference type="NCBI Taxonomy" id="2283318"/>
    <lineage>
        <taxon>Bacteria</taxon>
        <taxon>Pseudomonadati</taxon>
        <taxon>Pseudomonadota</taxon>
        <taxon>Gammaproteobacteria</taxon>
        <taxon>Moraxellales</taxon>
        <taxon>Moraxellaceae</taxon>
        <taxon>Aquirhabdus</taxon>
    </lineage>
</organism>
<dbReference type="OrthoDB" id="1453790at2"/>
<accession>A0A345P2G1</accession>
<sequence length="82" mass="9962">MSQKKVYLLQHWYDEDDLETYKILAVFSSKEKADEAREYFAKLSGFRDYPEDFIINSYVLDELKEWTEGFVSENDLDDFWKE</sequence>
<dbReference type="AlphaFoldDB" id="A0A345P2G1"/>
<gene>
    <name evidence="2" type="ORF">HYN46_00285</name>
</gene>
<name>A0A345P2G1_9GAMM</name>
<evidence type="ECO:0000259" key="1">
    <source>
        <dbReference type="Pfam" id="PF24024"/>
    </source>
</evidence>
<keyword evidence="3" id="KW-1185">Reference proteome</keyword>